<comment type="similarity">
    <text evidence="2">Belongs to the mab-21 family.</text>
</comment>
<keyword evidence="3" id="KW-0067">ATP-binding</keyword>
<comment type="cofactor">
    <cofactor evidence="1">
        <name>Mg(2+)</name>
        <dbReference type="ChEBI" id="CHEBI:18420"/>
    </cofactor>
</comment>
<evidence type="ECO:0000313" key="7">
    <source>
        <dbReference type="RefSeq" id="XP_065659375.1"/>
    </source>
</evidence>
<dbReference type="InterPro" id="IPR046906">
    <property type="entry name" value="Mab-21_HhH/H2TH-like"/>
</dbReference>
<evidence type="ECO:0000313" key="6">
    <source>
        <dbReference type="Proteomes" id="UP001652625"/>
    </source>
</evidence>
<keyword evidence="3" id="KW-0547">Nucleotide-binding</keyword>
<dbReference type="SMART" id="SM01265">
    <property type="entry name" value="Mab-21"/>
    <property type="match status" value="1"/>
</dbReference>
<reference evidence="7" key="1">
    <citation type="submission" date="2025-08" db="UniProtKB">
        <authorList>
            <consortium name="RefSeq"/>
        </authorList>
    </citation>
    <scope>IDENTIFICATION</scope>
</reference>
<dbReference type="PANTHER" id="PTHR10656">
    <property type="entry name" value="CELL FATE DETERMINING PROTEIN MAB21-RELATED"/>
    <property type="match status" value="1"/>
</dbReference>
<dbReference type="Pfam" id="PF03281">
    <property type="entry name" value="Mab-21"/>
    <property type="match status" value="1"/>
</dbReference>
<gene>
    <name evidence="7" type="primary">LOC105844173</name>
</gene>
<evidence type="ECO:0000256" key="3">
    <source>
        <dbReference type="ARBA" id="ARBA00022840"/>
    </source>
</evidence>
<evidence type="ECO:0000259" key="4">
    <source>
        <dbReference type="Pfam" id="PF03281"/>
    </source>
</evidence>
<keyword evidence="6" id="KW-1185">Reference proteome</keyword>
<dbReference type="InterPro" id="IPR046903">
    <property type="entry name" value="Mab-21-like_nuc_Trfase"/>
</dbReference>
<evidence type="ECO:0000259" key="5">
    <source>
        <dbReference type="Pfam" id="PF20266"/>
    </source>
</evidence>
<accession>A0ABM4CCH3</accession>
<dbReference type="PANTHER" id="PTHR10656:SF69">
    <property type="entry name" value="MAB-21-LIKE HHH_H2TH-LIKE DOMAIN-CONTAINING PROTEIN"/>
    <property type="match status" value="1"/>
</dbReference>
<organism evidence="6 7">
    <name type="scientific">Hydra vulgaris</name>
    <name type="common">Hydra</name>
    <name type="synonym">Hydra attenuata</name>
    <dbReference type="NCBI Taxonomy" id="6087"/>
    <lineage>
        <taxon>Eukaryota</taxon>
        <taxon>Metazoa</taxon>
        <taxon>Cnidaria</taxon>
        <taxon>Hydrozoa</taxon>
        <taxon>Hydroidolina</taxon>
        <taxon>Anthoathecata</taxon>
        <taxon>Aplanulata</taxon>
        <taxon>Hydridae</taxon>
        <taxon>Hydra</taxon>
    </lineage>
</organism>
<feature type="domain" description="Mab-21-like HhH/H2TH-like" evidence="5">
    <location>
        <begin position="316"/>
        <end position="393"/>
    </location>
</feature>
<dbReference type="Proteomes" id="UP001652625">
    <property type="component" value="Chromosome 08"/>
</dbReference>
<feature type="domain" description="Mab-21-like nucleotidyltransferase" evidence="4">
    <location>
        <begin position="86"/>
        <end position="291"/>
    </location>
</feature>
<evidence type="ECO:0000256" key="1">
    <source>
        <dbReference type="ARBA" id="ARBA00001946"/>
    </source>
</evidence>
<protein>
    <submittedName>
        <fullName evidence="7">Uncharacterized protein LOC105844173 isoform X3</fullName>
    </submittedName>
</protein>
<dbReference type="RefSeq" id="XP_065659375.1">
    <property type="nucleotide sequence ID" value="XM_065803303.1"/>
</dbReference>
<proteinExistence type="inferred from homology"/>
<sequence>METVDVLDSSFIGKIEEFLRLKDADEKLRDMGSSLVNKILSRSVCRCQPNALQNIIMSGSISEGATTSRFFKHNNNFDDGINRELEFDIEFTLVEIKSDFKHYVEDIPEKHGYVRVLADANMLIDANAGWDITDEGFKELLQNFSKNGYIQPFKLKNLTLQKALLDNDVENQKYLEILFAAAYNEKISDISIKKAERVTNASAAFEFYFQVKEKNMLVAAYDLVPLAQIFWWPDIALEWKHRERNWPDKQFIDDLTKTCFIIAKPLVIEKGDEESYSWRYSFSHIERKLISMRTPQQNLIYLIFKSIFYKWIKPINATQIHSFIAKNIMLKACEEFPPDHQMWIESCYATKEAILYLLLQTQKAFENEYLAYFFINKIDVIEYIEPAVKEDVKLKILLISKDIDKYIPSNVTQVIAVCDDLLEKLKNLDNILANTNSNNYSDFINLKFLVQNLDFLFDEPALNLYKELLEKYDVKNKAIKEVERFKDIFKNEITNFTERLDTDEVSRVQNELRRFTERIENEVDRAKNCVLKFLR</sequence>
<dbReference type="Gene3D" id="1.10.1410.40">
    <property type="match status" value="1"/>
</dbReference>
<name>A0ABM4CCH3_HYDVU</name>
<dbReference type="GeneID" id="105844173"/>
<dbReference type="InterPro" id="IPR024810">
    <property type="entry name" value="MAB21L/cGLR"/>
</dbReference>
<evidence type="ECO:0000256" key="2">
    <source>
        <dbReference type="ARBA" id="ARBA00008307"/>
    </source>
</evidence>
<dbReference type="Pfam" id="PF20266">
    <property type="entry name" value="Mab-21_C"/>
    <property type="match status" value="1"/>
</dbReference>